<keyword evidence="5" id="KW-0235">DNA replication</keyword>
<comment type="caution">
    <text evidence="17">The sequence shown here is derived from an EMBL/GenBank/DDBJ whole genome shotgun (WGS) entry which is preliminary data.</text>
</comment>
<feature type="domain" description="Toprim" evidence="16">
    <location>
        <begin position="569"/>
        <end position="655"/>
    </location>
</feature>
<dbReference type="SMART" id="SM00400">
    <property type="entry name" value="ZnF_CHCC"/>
    <property type="match status" value="2"/>
</dbReference>
<keyword evidence="4" id="KW-0548">Nucleotidyltransferase</keyword>
<evidence type="ECO:0000256" key="14">
    <source>
        <dbReference type="SAM" id="MobiDB-lite"/>
    </source>
</evidence>
<dbReference type="Proteomes" id="UP000584642">
    <property type="component" value="Unassembled WGS sequence"/>
</dbReference>
<dbReference type="Gene3D" id="3.90.980.10">
    <property type="entry name" value="DNA primase, catalytic core, N-terminal domain"/>
    <property type="match status" value="1"/>
</dbReference>
<evidence type="ECO:0000313" key="17">
    <source>
        <dbReference type="EMBL" id="NYZ20451.1"/>
    </source>
</evidence>
<reference evidence="17 18" key="1">
    <citation type="submission" date="2020-05" db="EMBL/GenBank/DDBJ databases">
        <title>Azospirillum oleiclasticum sp. nov, a nitrogen-fixing and heavy crude oil-emulsifying bacterium isolated from the crude oil of Yumen Oilfield.</title>
        <authorList>
            <person name="Wu D."/>
            <person name="Cai M."/>
            <person name="Zhang X."/>
        </authorList>
    </citation>
    <scope>NUCLEOTIDE SEQUENCE [LARGE SCALE GENOMIC DNA]</scope>
    <source>
        <strain evidence="17 18">ROY-1-1-2</strain>
    </source>
</reference>
<evidence type="ECO:0000256" key="10">
    <source>
        <dbReference type="ARBA" id="ARBA00022842"/>
    </source>
</evidence>
<evidence type="ECO:0000256" key="4">
    <source>
        <dbReference type="ARBA" id="ARBA00022695"/>
    </source>
</evidence>
<dbReference type="InterPro" id="IPR006141">
    <property type="entry name" value="Intein_N"/>
</dbReference>
<sequence length="955" mass="104392">MAFPPQFLEELRVRLALSDVVSKRMRLIRAGREYKAPCPFHNEKTPSFYVNDQKGFFHCLAAETGVILRDGVHPIGSLAGTTQTVLTRGGRWVPAAFKAYGVQKLYRITLSRNGLSKTLYATDGHRWFARGVTGELTTAGLRPGHRLEAVLPERRTDWTLDPAGVAHGIVFGDGSVAKGYGHVHLHGEKDRILAGWFPDQTPVTRHTELGKPDLRVYGGRSFGHMKALPSLEESDAYLLGFLAGYLAADGHVAKDGTVMLNSARREHLEWVRVAALRVGIGTYGITTATRQGLAAEACDLHRIHFVPSTLNAAMFLGEVARQRFEASEKSFERLRWTVVGVEDSGREEEVYCAEVPGEHAFALEDNILTGNCFGCGAHGDIIGFVMRHDNLGFPEAVEQLAAEAGLPVPRASDEDRQRYERRKTLGDLVEQTCLWFEQQLRTHAGRTALEYLERRGLDGDAIARFRLGYAPPDSGALRQHLLKQGFAEEDMVTAGVLKRPDDGRSPFAFFRHRVIFPVTDRRGTVVAFGGRILEGDGPKYINTGDTPLFHKGTLLYGLSRARGAAADGQPVIVAEGYMDVIALVRAGFTGAVAPLGTALTETQVQELWKLIPSAEKEPLLCFDGDNAGRRAAWRAVERILPHLAPGQSARVAFLPEGEDPDSLLRGGGPKAMQAVLDDAIPLAEALWRMETEGRRTDTPEAKAAVKAALEARVDAIADRTVQGYYRTEMRRRLDEAFQPPRMTGGAGRPWQPARPGGRFGAGPPRRHVPGVPGALTSPPPGHTRTSPMRLGRAMIQEKLVLVTLINHPGLFDEVGEALGMVPFAEGPLEDMRQVLLACFADDALVDSGLDAAALCRHLSSTGYEPILSNLLSKAVLDHAAFARADASLEDARRGWWLTWRHLHGKHLRAELREAELALVKDTSETNLARVVALRREVLEAGLGGDDDDDGGAAFG</sequence>
<keyword evidence="2" id="KW-0639">Primosome</keyword>
<dbReference type="SUPFAM" id="SSF55608">
    <property type="entry name" value="Homing endonucleases"/>
    <property type="match status" value="1"/>
</dbReference>
<dbReference type="PROSITE" id="PS50817">
    <property type="entry name" value="INTEIN_N_TER"/>
    <property type="match status" value="1"/>
</dbReference>
<dbReference type="InterPro" id="IPR034151">
    <property type="entry name" value="TOPRIM_DnaG_bac"/>
</dbReference>
<keyword evidence="12" id="KW-0238">DNA-binding</keyword>
<evidence type="ECO:0000256" key="3">
    <source>
        <dbReference type="ARBA" id="ARBA00022679"/>
    </source>
</evidence>
<dbReference type="NCBIfam" id="TIGR01391">
    <property type="entry name" value="dnaG"/>
    <property type="match status" value="1"/>
</dbReference>
<keyword evidence="3" id="KW-0808">Transferase</keyword>
<evidence type="ECO:0000256" key="6">
    <source>
        <dbReference type="ARBA" id="ARBA00022723"/>
    </source>
</evidence>
<dbReference type="SUPFAM" id="SSF51294">
    <property type="entry name" value="Hedgehog/intein (Hint) domain"/>
    <property type="match status" value="1"/>
</dbReference>
<keyword evidence="6" id="KW-0479">Metal-binding</keyword>
<evidence type="ECO:0000259" key="16">
    <source>
        <dbReference type="PROSITE" id="PS50880"/>
    </source>
</evidence>
<keyword evidence="11" id="KW-0651">Protein splicing</keyword>
<protein>
    <submittedName>
        <fullName evidence="17">DNA primase</fullName>
    </submittedName>
</protein>
<evidence type="ECO:0000256" key="12">
    <source>
        <dbReference type="ARBA" id="ARBA00023125"/>
    </source>
</evidence>
<keyword evidence="8" id="KW-0068">Autocatalytic cleavage</keyword>
<dbReference type="InterPro" id="IPR002694">
    <property type="entry name" value="Znf_CHC2"/>
</dbReference>
<dbReference type="PROSITE" id="PS50819">
    <property type="entry name" value="INTEIN_ENDONUCLEASE"/>
    <property type="match status" value="1"/>
</dbReference>
<dbReference type="InterPro" id="IPR006171">
    <property type="entry name" value="TOPRIM_dom"/>
</dbReference>
<dbReference type="InterPro" id="IPR050219">
    <property type="entry name" value="DnaG_primase"/>
</dbReference>
<evidence type="ECO:0000256" key="1">
    <source>
        <dbReference type="ARBA" id="ARBA00022478"/>
    </source>
</evidence>
<dbReference type="Gene3D" id="3.40.1360.10">
    <property type="match status" value="1"/>
</dbReference>
<evidence type="ECO:0000256" key="11">
    <source>
        <dbReference type="ARBA" id="ARBA00023000"/>
    </source>
</evidence>
<keyword evidence="18" id="KW-1185">Reference proteome</keyword>
<dbReference type="EMBL" id="JABFDB010000008">
    <property type="protein sequence ID" value="NYZ20451.1"/>
    <property type="molecule type" value="Genomic_DNA"/>
</dbReference>
<accession>A0ABX2TB10</accession>
<dbReference type="Pfam" id="PF14528">
    <property type="entry name" value="LAGLIDADG_3"/>
    <property type="match status" value="1"/>
</dbReference>
<feature type="domain" description="DOD-type homing endonuclease" evidence="15">
    <location>
        <begin position="166"/>
        <end position="280"/>
    </location>
</feature>
<dbReference type="InterPro" id="IPR006295">
    <property type="entry name" value="DNA_primase_DnaG"/>
</dbReference>
<dbReference type="InterPro" id="IPR036844">
    <property type="entry name" value="Hint_dom_sf"/>
</dbReference>
<dbReference type="SUPFAM" id="SSF56731">
    <property type="entry name" value="DNA primase core"/>
    <property type="match status" value="1"/>
</dbReference>
<dbReference type="Pfam" id="PF08275">
    <property type="entry name" value="DNAG_N"/>
    <property type="match status" value="1"/>
</dbReference>
<dbReference type="InterPro" id="IPR004860">
    <property type="entry name" value="LAGLIDADG_dom"/>
</dbReference>
<dbReference type="PANTHER" id="PTHR30313:SF2">
    <property type="entry name" value="DNA PRIMASE"/>
    <property type="match status" value="1"/>
</dbReference>
<evidence type="ECO:0000256" key="5">
    <source>
        <dbReference type="ARBA" id="ARBA00022705"/>
    </source>
</evidence>
<dbReference type="InterPro" id="IPR013264">
    <property type="entry name" value="DNAG_N"/>
</dbReference>
<organism evidence="17 18">
    <name type="scientific">Azospirillum oleiclasticum</name>
    <dbReference type="NCBI Taxonomy" id="2735135"/>
    <lineage>
        <taxon>Bacteria</taxon>
        <taxon>Pseudomonadati</taxon>
        <taxon>Pseudomonadota</taxon>
        <taxon>Alphaproteobacteria</taxon>
        <taxon>Rhodospirillales</taxon>
        <taxon>Azospirillaceae</taxon>
        <taxon>Azospirillum</taxon>
    </lineage>
</organism>
<dbReference type="SUPFAM" id="SSF57783">
    <property type="entry name" value="Zinc beta-ribbon"/>
    <property type="match status" value="2"/>
</dbReference>
<dbReference type="InterPro" id="IPR037068">
    <property type="entry name" value="DNA_primase_core_N_sf"/>
</dbReference>
<evidence type="ECO:0000256" key="9">
    <source>
        <dbReference type="ARBA" id="ARBA00022833"/>
    </source>
</evidence>
<dbReference type="PROSITE" id="PS50880">
    <property type="entry name" value="TOPRIM"/>
    <property type="match status" value="1"/>
</dbReference>
<name>A0ABX2TB10_9PROT</name>
<dbReference type="InterPro" id="IPR004042">
    <property type="entry name" value="Intein_endonuc_central"/>
</dbReference>
<dbReference type="Pfam" id="PF01807">
    <property type="entry name" value="Zn_ribbon_DnaG"/>
    <property type="match status" value="2"/>
</dbReference>
<keyword evidence="9" id="KW-0862">Zinc</keyword>
<feature type="region of interest" description="Disordered" evidence="14">
    <location>
        <begin position="738"/>
        <end position="784"/>
    </location>
</feature>
<evidence type="ECO:0000256" key="8">
    <source>
        <dbReference type="ARBA" id="ARBA00022813"/>
    </source>
</evidence>
<evidence type="ECO:0000256" key="7">
    <source>
        <dbReference type="ARBA" id="ARBA00022771"/>
    </source>
</evidence>
<dbReference type="CDD" id="cd03364">
    <property type="entry name" value="TOPRIM_DnaG_primases"/>
    <property type="match status" value="1"/>
</dbReference>
<keyword evidence="7" id="KW-0863">Zinc-finger</keyword>
<evidence type="ECO:0000256" key="2">
    <source>
        <dbReference type="ARBA" id="ARBA00022515"/>
    </source>
</evidence>
<dbReference type="Pfam" id="PF13662">
    <property type="entry name" value="Toprim_4"/>
    <property type="match status" value="1"/>
</dbReference>
<evidence type="ECO:0000313" key="18">
    <source>
        <dbReference type="Proteomes" id="UP000584642"/>
    </source>
</evidence>
<dbReference type="Gene3D" id="3.90.580.10">
    <property type="entry name" value="Zinc finger, CHC2-type domain"/>
    <property type="match status" value="2"/>
</dbReference>
<dbReference type="InterPro" id="IPR027434">
    <property type="entry name" value="Homing_endonucl"/>
</dbReference>
<keyword evidence="10" id="KW-0460">Magnesium</keyword>
<evidence type="ECO:0000259" key="15">
    <source>
        <dbReference type="PROSITE" id="PS50819"/>
    </source>
</evidence>
<dbReference type="SMART" id="SM00493">
    <property type="entry name" value="TOPRIM"/>
    <property type="match status" value="1"/>
</dbReference>
<evidence type="ECO:0000256" key="13">
    <source>
        <dbReference type="ARBA" id="ARBA00023163"/>
    </source>
</evidence>
<keyword evidence="13" id="KW-0804">Transcription</keyword>
<dbReference type="InterPro" id="IPR036977">
    <property type="entry name" value="DNA_primase_Znf_CHC2"/>
</dbReference>
<gene>
    <name evidence="17" type="primary">dnaG</name>
    <name evidence="17" type="ORF">HND93_12075</name>
</gene>
<proteinExistence type="predicted"/>
<keyword evidence="1" id="KW-0240">DNA-directed RNA polymerase</keyword>
<dbReference type="PANTHER" id="PTHR30313">
    <property type="entry name" value="DNA PRIMASE"/>
    <property type="match status" value="1"/>
</dbReference>